<keyword evidence="3" id="KW-1185">Reference proteome</keyword>
<evidence type="ECO:0000313" key="2">
    <source>
        <dbReference type="EMBL" id="KAJ3567506.1"/>
    </source>
</evidence>
<protein>
    <submittedName>
        <fullName evidence="2">Uncharacterized protein</fullName>
    </submittedName>
</protein>
<dbReference type="AlphaFoldDB" id="A0AAD5YTS1"/>
<name>A0AAD5YTS1_9AGAR</name>
<dbReference type="Proteomes" id="UP001213000">
    <property type="component" value="Unassembled WGS sequence"/>
</dbReference>
<gene>
    <name evidence="2" type="ORF">NP233_g6328</name>
</gene>
<proteinExistence type="predicted"/>
<feature type="compositionally biased region" description="Basic and acidic residues" evidence="1">
    <location>
        <begin position="276"/>
        <end position="287"/>
    </location>
</feature>
<evidence type="ECO:0000256" key="1">
    <source>
        <dbReference type="SAM" id="MobiDB-lite"/>
    </source>
</evidence>
<feature type="region of interest" description="Disordered" evidence="1">
    <location>
        <begin position="42"/>
        <end position="105"/>
    </location>
</feature>
<feature type="region of interest" description="Disordered" evidence="1">
    <location>
        <begin position="516"/>
        <end position="587"/>
    </location>
</feature>
<feature type="compositionally biased region" description="Polar residues" evidence="1">
    <location>
        <begin position="536"/>
        <end position="548"/>
    </location>
</feature>
<feature type="region of interest" description="Disordered" evidence="1">
    <location>
        <begin position="124"/>
        <end position="154"/>
    </location>
</feature>
<organism evidence="2 3">
    <name type="scientific">Leucocoprinus birnbaumii</name>
    <dbReference type="NCBI Taxonomy" id="56174"/>
    <lineage>
        <taxon>Eukaryota</taxon>
        <taxon>Fungi</taxon>
        <taxon>Dikarya</taxon>
        <taxon>Basidiomycota</taxon>
        <taxon>Agaricomycotina</taxon>
        <taxon>Agaricomycetes</taxon>
        <taxon>Agaricomycetidae</taxon>
        <taxon>Agaricales</taxon>
        <taxon>Agaricineae</taxon>
        <taxon>Agaricaceae</taxon>
        <taxon>Leucocoprinus</taxon>
    </lineage>
</organism>
<feature type="compositionally biased region" description="Polar residues" evidence="1">
    <location>
        <begin position="231"/>
        <end position="252"/>
    </location>
</feature>
<comment type="caution">
    <text evidence="2">The sequence shown here is derived from an EMBL/GenBank/DDBJ whole genome shotgun (WGS) entry which is preliminary data.</text>
</comment>
<feature type="compositionally biased region" description="Low complexity" evidence="1">
    <location>
        <begin position="133"/>
        <end position="146"/>
    </location>
</feature>
<reference evidence="2" key="1">
    <citation type="submission" date="2022-07" db="EMBL/GenBank/DDBJ databases">
        <title>Genome Sequence of Leucocoprinus birnbaumii.</title>
        <authorList>
            <person name="Buettner E."/>
        </authorList>
    </citation>
    <scope>NUCLEOTIDE SEQUENCE</scope>
    <source>
        <strain evidence="2">VT141</strain>
    </source>
</reference>
<feature type="region of interest" description="Disordered" evidence="1">
    <location>
        <begin position="276"/>
        <end position="314"/>
    </location>
</feature>
<feature type="compositionally biased region" description="Basic and acidic residues" evidence="1">
    <location>
        <begin position="600"/>
        <end position="622"/>
    </location>
</feature>
<accession>A0AAD5YTS1</accession>
<feature type="region of interest" description="Disordered" evidence="1">
    <location>
        <begin position="231"/>
        <end position="254"/>
    </location>
</feature>
<sequence length="952" mass="105338">MPAAFSRLQLAAALLEYDNDPDNPDAPRRSAQESAIFAHFRRHLPTTAPQASARQSDYLGVSLPSETGSLNGRESVPGTRRSRGSIDALRNPFGADSNDGEEEAEEEMEVDLTSWGLDAFMPKDKSRKGKGKAPSVAATAPPTTTVRSHLPSTSPEQAFLAPRRAISYSRSMSLGGSADFLREAGSPPADFRRRSIASPLDVANMEVNRAAFPRQRSSSTSMMQGVAEVSSQGVPFPTSSTRATSPGPSESISVRRPHTRTFSMASMNSRMMLGEVKEEESRPHSTYEDDEDIPAQEDNPFALQPPSQTSRFDPKYGAHARTISNASLGTRALLNDDRNSVMTGVGGEFTRERRYSTTLDLLRPKVLVMPKKVLRFPRMVLLSLLALAPPAGSQVSLILLILLPPPIASNSFTPNPLSDLTPSQQLFRNTLAVDGQFDAYPEDLPRAYEEGEQAQLYPEEIEIEEPLPSPLLPEASVPKRPPGKLFGKSLIDDLEMRKAQMRNKQRVFYGDQRPSMMARGETQRSSTLIDPATLGRPTSQFLHHSTSGEGLARRNSGKPLLSFENDKIPNSAPMPDRPMNSRSVFGPDKLWEREMAKLREIEAREKVEEEERRKREEEDERRKSAKKGKKRRKDKQQMENASLLPPESLLTPDSDIGTRVSAEPPMLPAIERATRRAPPPANDDDDDEESDDEEIAAVHAHRGPEPSWHAGSSDEEDGPRRTTGVGPRYANRSRGSNPPPDAESDEDVPLVATLQKAFQQNAGLRPPRFNQLGDEDEDEERPLSTLLEKAKVKKASSSVLDINFDKLSITDGSRSKVAEDEDDNQPLGLRASRVPSAFNAGGGGDDDDDDRPLGLHPEQQRRTQYEMFAQQQQQQHQMMMQAQLQNSMFFNPSMMGSGFFPPPMATPMMPPMNPMMMMQPPMPIPSPPPVQDAAKYGRVDKWRRDVAVEGET</sequence>
<evidence type="ECO:0000313" key="3">
    <source>
        <dbReference type="Proteomes" id="UP001213000"/>
    </source>
</evidence>
<feature type="compositionally biased region" description="Basic residues" evidence="1">
    <location>
        <begin position="623"/>
        <end position="634"/>
    </location>
</feature>
<feature type="compositionally biased region" description="Acidic residues" evidence="1">
    <location>
        <begin position="682"/>
        <end position="695"/>
    </location>
</feature>
<dbReference type="EMBL" id="JANIEX010000408">
    <property type="protein sequence ID" value="KAJ3567506.1"/>
    <property type="molecule type" value="Genomic_DNA"/>
</dbReference>
<feature type="region of interest" description="Disordered" evidence="1">
    <location>
        <begin position="600"/>
        <end position="781"/>
    </location>
</feature>
<feature type="region of interest" description="Disordered" evidence="1">
    <location>
        <begin position="813"/>
        <end position="856"/>
    </location>
</feature>